<dbReference type="PIRSF" id="PIRSF000098">
    <property type="entry name" value="Homoser_dehydrog"/>
    <property type="match status" value="1"/>
</dbReference>
<dbReference type="Gene3D" id="3.40.50.720">
    <property type="entry name" value="NAD(P)-binding Rossmann-like Domain"/>
    <property type="match status" value="1"/>
</dbReference>
<evidence type="ECO:0000256" key="8">
    <source>
        <dbReference type="ARBA" id="ARBA00023002"/>
    </source>
</evidence>
<dbReference type="FunFam" id="3.30.360.10:FF:000005">
    <property type="entry name" value="Homoserine dehydrogenase"/>
    <property type="match status" value="1"/>
</dbReference>
<proteinExistence type="inferred from homology"/>
<dbReference type="EMBL" id="HBFW01014298">
    <property type="protein sequence ID" value="CAD8938048.1"/>
    <property type="molecule type" value="Transcribed_RNA"/>
</dbReference>
<dbReference type="Gene3D" id="3.30.360.10">
    <property type="entry name" value="Dihydrodipicolinate Reductase, domain 2"/>
    <property type="match status" value="1"/>
</dbReference>
<dbReference type="UniPathway" id="UPA00050">
    <property type="reaction ID" value="UER00063"/>
</dbReference>
<evidence type="ECO:0000259" key="12">
    <source>
        <dbReference type="Pfam" id="PF00742"/>
    </source>
</evidence>
<evidence type="ECO:0000256" key="1">
    <source>
        <dbReference type="ARBA" id="ARBA00005056"/>
    </source>
</evidence>
<dbReference type="SUPFAM" id="SSF51735">
    <property type="entry name" value="NAD(P)-binding Rossmann-fold domains"/>
    <property type="match status" value="1"/>
</dbReference>
<dbReference type="PANTHER" id="PTHR43331">
    <property type="entry name" value="HOMOSERINE DEHYDROGENASE"/>
    <property type="match status" value="1"/>
</dbReference>
<dbReference type="GO" id="GO:0050661">
    <property type="term" value="F:NADP binding"/>
    <property type="evidence" value="ECO:0007669"/>
    <property type="project" value="InterPro"/>
</dbReference>
<evidence type="ECO:0000256" key="11">
    <source>
        <dbReference type="RuleBase" id="RU004171"/>
    </source>
</evidence>
<gene>
    <name evidence="14" type="ORF">CTEN0397_LOCUS9111</name>
</gene>
<dbReference type="PROSITE" id="PS01042">
    <property type="entry name" value="HOMOSER_DHGENASE"/>
    <property type="match status" value="1"/>
</dbReference>
<dbReference type="InterPro" id="IPR019811">
    <property type="entry name" value="HDH_CS"/>
</dbReference>
<feature type="domain" description="Aspartate/homoserine dehydrogenase NAD-binding" evidence="13">
    <location>
        <begin position="4"/>
        <end position="105"/>
    </location>
</feature>
<comment type="similarity">
    <text evidence="3 11">Belongs to the homoserine dehydrogenase family.</text>
</comment>
<dbReference type="UniPathway" id="UPA00051">
    <property type="reaction ID" value="UER00465"/>
</dbReference>
<dbReference type="GO" id="GO:0009086">
    <property type="term" value="P:methionine biosynthetic process"/>
    <property type="evidence" value="ECO:0007669"/>
    <property type="project" value="UniProtKB-KW"/>
</dbReference>
<evidence type="ECO:0000256" key="4">
    <source>
        <dbReference type="ARBA" id="ARBA00013213"/>
    </source>
</evidence>
<dbReference type="AlphaFoldDB" id="A0A7S1D758"/>
<dbReference type="Gene3D" id="3.30.70.260">
    <property type="match status" value="1"/>
</dbReference>
<keyword evidence="9 10" id="KW-0486">Methionine biosynthesis</keyword>
<dbReference type="EC" id="1.1.1.3" evidence="4 10"/>
<protein>
    <recommendedName>
        <fullName evidence="5 10">Homoserine dehydrogenase</fullName>
        <ecNumber evidence="4 10">1.1.1.3</ecNumber>
    </recommendedName>
</protein>
<comment type="pathway">
    <text evidence="2 10">Amino-acid biosynthesis; L-methionine biosynthesis via de novo pathway; L-homoserine from L-aspartate: step 3/3.</text>
</comment>
<dbReference type="PANTHER" id="PTHR43331:SF1">
    <property type="entry name" value="HOMOSERINE DEHYDROGENASE"/>
    <property type="match status" value="1"/>
</dbReference>
<dbReference type="GO" id="GO:0009088">
    <property type="term" value="P:threonine biosynthetic process"/>
    <property type="evidence" value="ECO:0007669"/>
    <property type="project" value="UniProtKB-UniPathway"/>
</dbReference>
<dbReference type="InterPro" id="IPR005106">
    <property type="entry name" value="Asp/hSer_DH_NAD-bd"/>
</dbReference>
<organism evidence="14">
    <name type="scientific">Cyclophora tenuis</name>
    <name type="common">Marine diatom</name>
    <dbReference type="NCBI Taxonomy" id="216820"/>
    <lineage>
        <taxon>Eukaryota</taxon>
        <taxon>Sar</taxon>
        <taxon>Stramenopiles</taxon>
        <taxon>Ochrophyta</taxon>
        <taxon>Bacillariophyta</taxon>
        <taxon>Fragilariophyceae</taxon>
        <taxon>Fragilariophycidae</taxon>
        <taxon>Cyclophorales</taxon>
        <taxon>Cyclophoraceae</taxon>
        <taxon>Cyclophora</taxon>
    </lineage>
</organism>
<keyword evidence="7 10" id="KW-0791">Threonine biosynthesis</keyword>
<keyword evidence="10" id="KW-0521">NADP</keyword>
<reference evidence="14" key="1">
    <citation type="submission" date="2021-01" db="EMBL/GenBank/DDBJ databases">
        <authorList>
            <person name="Corre E."/>
            <person name="Pelletier E."/>
            <person name="Niang G."/>
            <person name="Scheremetjew M."/>
            <person name="Finn R."/>
            <person name="Kale V."/>
            <person name="Holt S."/>
            <person name="Cochrane G."/>
            <person name="Meng A."/>
            <person name="Brown T."/>
            <person name="Cohen L."/>
        </authorList>
    </citation>
    <scope>NUCLEOTIDE SEQUENCE</scope>
    <source>
        <strain evidence="14">ECT3854</strain>
    </source>
</reference>
<evidence type="ECO:0000256" key="10">
    <source>
        <dbReference type="RuleBase" id="RU000579"/>
    </source>
</evidence>
<dbReference type="GO" id="GO:0004412">
    <property type="term" value="F:homoserine dehydrogenase activity"/>
    <property type="evidence" value="ECO:0007669"/>
    <property type="project" value="UniProtKB-EC"/>
</dbReference>
<evidence type="ECO:0000256" key="2">
    <source>
        <dbReference type="ARBA" id="ARBA00005062"/>
    </source>
</evidence>
<dbReference type="NCBIfam" id="NF004976">
    <property type="entry name" value="PRK06349.1"/>
    <property type="match status" value="1"/>
</dbReference>
<evidence type="ECO:0000313" key="14">
    <source>
        <dbReference type="EMBL" id="CAD8938048.1"/>
    </source>
</evidence>
<keyword evidence="6 10" id="KW-0028">Amino-acid biosynthesis</keyword>
<accession>A0A7S1D758</accession>
<evidence type="ECO:0000256" key="9">
    <source>
        <dbReference type="ARBA" id="ARBA00023167"/>
    </source>
</evidence>
<keyword evidence="8 10" id="KW-0560">Oxidoreductase</keyword>
<sequence length="412" mass="44600">MERLAGRASPAVITKLCVRDAAKKRTFALDEDKTKVVTSIEDIYQDDDIDLVVEVMGGTGVAKTLVIESMKRGKSIVTANKALLAESLEELQALSLEKNVTIAYEAAVCGGIPIIHTLQSCFTGDVIHEVMGICNGTTNYMLGLMEDGADYDAVLKEAQDIGYAEADPTADVEGHDVRAKICLLAKLAFGKTLVVDDVPCRGITDISTVDFEYANCLGCTIKLIGTAVRLSKYGEHDGPLSVYVTPKMVPTTHALAMAKTNGNGVVIRSANLGTTSYMGPGAGRFETANSVVADIVRVANQQTFPVFPKQDGGNDGVEGGLELEFNYISPFYIRIPFVDSLGIIRSIGELAENCEISIHSVLQNPIKDRLQADVCVTTEPCSLQQMQQFCHQMAQQDYCRQTPVFMPLLMKL</sequence>
<dbReference type="Pfam" id="PF03447">
    <property type="entry name" value="NAD_binding_3"/>
    <property type="match status" value="1"/>
</dbReference>
<dbReference type="InterPro" id="IPR036291">
    <property type="entry name" value="NAD(P)-bd_dom_sf"/>
</dbReference>
<evidence type="ECO:0000256" key="7">
    <source>
        <dbReference type="ARBA" id="ARBA00022697"/>
    </source>
</evidence>
<comment type="pathway">
    <text evidence="1 10">Amino-acid biosynthesis; L-threonine biosynthesis; L-threonine from L-aspartate: step 3/5.</text>
</comment>
<dbReference type="SUPFAM" id="SSF55347">
    <property type="entry name" value="Glyceraldehyde-3-phosphate dehydrogenase-like, C-terminal domain"/>
    <property type="match status" value="1"/>
</dbReference>
<evidence type="ECO:0000256" key="6">
    <source>
        <dbReference type="ARBA" id="ARBA00022605"/>
    </source>
</evidence>
<comment type="catalytic activity">
    <reaction evidence="10">
        <text>L-homoserine + NADP(+) = L-aspartate 4-semialdehyde + NADPH + H(+)</text>
        <dbReference type="Rhea" id="RHEA:15761"/>
        <dbReference type="ChEBI" id="CHEBI:15378"/>
        <dbReference type="ChEBI" id="CHEBI:57476"/>
        <dbReference type="ChEBI" id="CHEBI:57783"/>
        <dbReference type="ChEBI" id="CHEBI:58349"/>
        <dbReference type="ChEBI" id="CHEBI:537519"/>
        <dbReference type="EC" id="1.1.1.3"/>
    </reaction>
</comment>
<evidence type="ECO:0000256" key="3">
    <source>
        <dbReference type="ARBA" id="ARBA00006753"/>
    </source>
</evidence>
<evidence type="ECO:0000259" key="13">
    <source>
        <dbReference type="Pfam" id="PF03447"/>
    </source>
</evidence>
<dbReference type="Pfam" id="PF00742">
    <property type="entry name" value="Homoserine_dh"/>
    <property type="match status" value="1"/>
</dbReference>
<dbReference type="InterPro" id="IPR001342">
    <property type="entry name" value="HDH_cat"/>
</dbReference>
<feature type="domain" description="Homoserine dehydrogenase catalytic" evidence="12">
    <location>
        <begin position="113"/>
        <end position="296"/>
    </location>
</feature>
<name>A0A7S1D758_CYCTE</name>
<evidence type="ECO:0000256" key="5">
    <source>
        <dbReference type="ARBA" id="ARBA00013376"/>
    </source>
</evidence>
<dbReference type="InterPro" id="IPR016204">
    <property type="entry name" value="HDH"/>
</dbReference>